<evidence type="ECO:0000256" key="1">
    <source>
        <dbReference type="ARBA" id="ARBA00004496"/>
    </source>
</evidence>
<dbReference type="InterPro" id="IPR012677">
    <property type="entry name" value="Nucleotide-bd_a/b_plait_sf"/>
</dbReference>
<protein>
    <recommendedName>
        <fullName evidence="7">RRM domain-containing protein</fullName>
    </recommendedName>
</protein>
<comment type="subcellular location">
    <subcellularLocation>
        <location evidence="1">Cytoplasm</location>
    </subcellularLocation>
</comment>
<dbReference type="InterPro" id="IPR000504">
    <property type="entry name" value="RRM_dom"/>
</dbReference>
<dbReference type="EMBL" id="CADCXU010032284">
    <property type="protein sequence ID" value="CAB0018177.1"/>
    <property type="molecule type" value="Genomic_DNA"/>
</dbReference>
<reference evidence="8 9" key="1">
    <citation type="submission" date="2020-02" db="EMBL/GenBank/DDBJ databases">
        <authorList>
            <person name="Ferguson B K."/>
        </authorList>
    </citation>
    <scope>NUCLEOTIDE SEQUENCE [LARGE SCALE GENOMIC DNA]</scope>
</reference>
<dbReference type="SUPFAM" id="SSF54928">
    <property type="entry name" value="RNA-binding domain, RBD"/>
    <property type="match status" value="1"/>
</dbReference>
<accession>A0A6H5HT79</accession>
<evidence type="ECO:0000256" key="4">
    <source>
        <dbReference type="ARBA" id="ARBA00022884"/>
    </source>
</evidence>
<dbReference type="Pfam" id="PF00076">
    <property type="entry name" value="RRM_1"/>
    <property type="match status" value="1"/>
</dbReference>
<feature type="region of interest" description="Disordered" evidence="6">
    <location>
        <begin position="43"/>
        <end position="69"/>
    </location>
</feature>
<dbReference type="GO" id="GO:0006417">
    <property type="term" value="P:regulation of translation"/>
    <property type="evidence" value="ECO:0007669"/>
    <property type="project" value="TreeGrafter"/>
</dbReference>
<feature type="domain" description="RRM" evidence="7">
    <location>
        <begin position="70"/>
        <end position="114"/>
    </location>
</feature>
<organism evidence="8 9">
    <name type="scientific">Nesidiocoris tenuis</name>
    <dbReference type="NCBI Taxonomy" id="355587"/>
    <lineage>
        <taxon>Eukaryota</taxon>
        <taxon>Metazoa</taxon>
        <taxon>Ecdysozoa</taxon>
        <taxon>Arthropoda</taxon>
        <taxon>Hexapoda</taxon>
        <taxon>Insecta</taxon>
        <taxon>Pterygota</taxon>
        <taxon>Neoptera</taxon>
        <taxon>Paraneoptera</taxon>
        <taxon>Hemiptera</taxon>
        <taxon>Heteroptera</taxon>
        <taxon>Panheteroptera</taxon>
        <taxon>Cimicomorpha</taxon>
        <taxon>Miridae</taxon>
        <taxon>Dicyphina</taxon>
        <taxon>Nesidiocoris</taxon>
    </lineage>
</organism>
<dbReference type="Proteomes" id="UP000479000">
    <property type="component" value="Unassembled WGS sequence"/>
</dbReference>
<dbReference type="GO" id="GO:0005737">
    <property type="term" value="C:cytoplasm"/>
    <property type="evidence" value="ECO:0007669"/>
    <property type="project" value="UniProtKB-SubCell"/>
</dbReference>
<feature type="region of interest" description="Disordered" evidence="6">
    <location>
        <begin position="479"/>
        <end position="521"/>
    </location>
</feature>
<dbReference type="InterPro" id="IPR035979">
    <property type="entry name" value="RBD_domain_sf"/>
</dbReference>
<dbReference type="AlphaFoldDB" id="A0A6H5HT79"/>
<dbReference type="GO" id="GO:0003729">
    <property type="term" value="F:mRNA binding"/>
    <property type="evidence" value="ECO:0007669"/>
    <property type="project" value="TreeGrafter"/>
</dbReference>
<name>A0A6H5HT79_9HEMI</name>
<evidence type="ECO:0000256" key="3">
    <source>
        <dbReference type="ARBA" id="ARBA00022737"/>
    </source>
</evidence>
<evidence type="ECO:0000259" key="7">
    <source>
        <dbReference type="PROSITE" id="PS50102"/>
    </source>
</evidence>
<dbReference type="Gene3D" id="3.30.70.330">
    <property type="match status" value="1"/>
</dbReference>
<evidence type="ECO:0000256" key="5">
    <source>
        <dbReference type="PROSITE-ProRule" id="PRU00176"/>
    </source>
</evidence>
<dbReference type="PANTHER" id="PTHR48032">
    <property type="entry name" value="RNA-BINDING PROTEIN MUSASHI HOMOLOG RBP6"/>
    <property type="match status" value="1"/>
</dbReference>
<dbReference type="OrthoDB" id="1875751at2759"/>
<keyword evidence="2" id="KW-0963">Cytoplasm</keyword>
<sequence length="535" mass="59802">MNKPLKTTTTKNSKQHTQWITKSSFLLHCISRFYDHNACEKRHGRGRTGIDPKPCNPRTLQKPKRSASYPKVFLGGLPSNVTETDLRSFFGRFGKVMEVVIMYDQEKKKSRGHGHGQSIRWHGRSDGRHGTDGSGQHDARISRMGLNTAERLPSSGDIYSRGAGGAGGGPSGPTPPGAAAPPKSNDYGGYGGYAGYQQVVGWSGIGSNCLPSKHNDPEIQNWTKGRLNHSSKSDVVLKTRRATAAGGATEPRTVELKALELSVEFPTIWWLKIWVFRIWALKISWSARLQLPLPIWPVEVAPQVMVQTWAATDRRPPALLEVAATARLRQGRTSIRTGLKSRASLSNENLIMGYNRVLQQTGGDRRCFEESTSISFSENGKIRSLEIGFVEIREAESILDKGSALTWSTFDFEFDECEFDFVYEFQFDYDCDLERPNGFHPWKKPSLCKRSYPGCEMHMKQKSTHNEIYLYRPKFRSGMAPDGGEGSRQPPNGAEPRGHEAAPDTRLRTDQIRASPHPIAPIGCRVTSTRKSYYI</sequence>
<keyword evidence="9" id="KW-1185">Reference proteome</keyword>
<dbReference type="PROSITE" id="PS50102">
    <property type="entry name" value="RRM"/>
    <property type="match status" value="1"/>
</dbReference>
<keyword evidence="4 5" id="KW-0694">RNA-binding</keyword>
<feature type="compositionally biased region" description="Basic and acidic residues" evidence="6">
    <location>
        <begin position="123"/>
        <end position="141"/>
    </location>
</feature>
<evidence type="ECO:0000313" key="9">
    <source>
        <dbReference type="Proteomes" id="UP000479000"/>
    </source>
</evidence>
<evidence type="ECO:0000313" key="8">
    <source>
        <dbReference type="EMBL" id="CAB0018177.1"/>
    </source>
</evidence>
<gene>
    <name evidence="8" type="ORF">NTEN_LOCUS22086</name>
</gene>
<feature type="region of interest" description="Disordered" evidence="6">
    <location>
        <begin position="107"/>
        <end position="183"/>
    </location>
</feature>
<feature type="compositionally biased region" description="Basic and acidic residues" evidence="6">
    <location>
        <begin position="496"/>
        <end position="511"/>
    </location>
</feature>
<proteinExistence type="predicted"/>
<keyword evidence="3" id="KW-0677">Repeat</keyword>
<feature type="compositionally biased region" description="Gly residues" evidence="6">
    <location>
        <begin position="162"/>
        <end position="171"/>
    </location>
</feature>
<evidence type="ECO:0000256" key="2">
    <source>
        <dbReference type="ARBA" id="ARBA00022490"/>
    </source>
</evidence>
<dbReference type="PANTHER" id="PTHR48032:SF18">
    <property type="entry name" value="RRM DOMAIN-CONTAINING PROTEIN"/>
    <property type="match status" value="1"/>
</dbReference>
<dbReference type="SMART" id="SM00360">
    <property type="entry name" value="RRM"/>
    <property type="match status" value="1"/>
</dbReference>
<evidence type="ECO:0000256" key="6">
    <source>
        <dbReference type="SAM" id="MobiDB-lite"/>
    </source>
</evidence>